<comment type="caution">
    <text evidence="3">The sequence shown here is derived from an EMBL/GenBank/DDBJ whole genome shotgun (WGS) entry which is preliminary data.</text>
</comment>
<dbReference type="Proteomes" id="UP001148614">
    <property type="component" value="Unassembled WGS sequence"/>
</dbReference>
<gene>
    <name evidence="3" type="ORF">NPX13_g9447</name>
</gene>
<dbReference type="GO" id="GO:0005199">
    <property type="term" value="F:structural constituent of cell wall"/>
    <property type="evidence" value="ECO:0007669"/>
    <property type="project" value="InterPro"/>
</dbReference>
<evidence type="ECO:0000313" key="4">
    <source>
        <dbReference type="Proteomes" id="UP001148614"/>
    </source>
</evidence>
<keyword evidence="2" id="KW-0134">Cell wall</keyword>
<feature type="chain" id="PRO_5041014054" description="Hydrophobin" evidence="2">
    <location>
        <begin position="19"/>
        <end position="141"/>
    </location>
</feature>
<keyword evidence="4" id="KW-1185">Reference proteome</keyword>
<name>A0A9W8N6D4_9PEZI</name>
<evidence type="ECO:0000256" key="2">
    <source>
        <dbReference type="RuleBase" id="RU365009"/>
    </source>
</evidence>
<evidence type="ECO:0000313" key="3">
    <source>
        <dbReference type="EMBL" id="KAJ3560037.1"/>
    </source>
</evidence>
<dbReference type="EMBL" id="JANPWZ010002323">
    <property type="protein sequence ID" value="KAJ3560037.1"/>
    <property type="molecule type" value="Genomic_DNA"/>
</dbReference>
<dbReference type="AlphaFoldDB" id="A0A9W8N6D4"/>
<dbReference type="SMART" id="SM00075">
    <property type="entry name" value="HYDRO"/>
    <property type="match status" value="1"/>
</dbReference>
<keyword evidence="2" id="KW-0732">Signal</keyword>
<proteinExistence type="inferred from homology"/>
<accession>A0A9W8N6D4</accession>
<keyword evidence="2" id="KW-0964">Secreted</keyword>
<dbReference type="CDD" id="cd23507">
    <property type="entry name" value="hydrophobin_I"/>
    <property type="match status" value="1"/>
</dbReference>
<reference evidence="3" key="1">
    <citation type="submission" date="2022-07" db="EMBL/GenBank/DDBJ databases">
        <title>Genome Sequence of Xylaria arbuscula.</title>
        <authorList>
            <person name="Buettner E."/>
        </authorList>
    </citation>
    <scope>NUCLEOTIDE SEQUENCE</scope>
    <source>
        <strain evidence="3">VT107</strain>
    </source>
</reference>
<comment type="subcellular location">
    <subcellularLocation>
        <location evidence="2">Secreted</location>
        <location evidence="2">Cell wall</location>
    </subcellularLocation>
</comment>
<dbReference type="VEuPathDB" id="FungiDB:F4678DRAFT_455728"/>
<dbReference type="InterPro" id="IPR001338">
    <property type="entry name" value="Class_I_Hydrophobin"/>
</dbReference>
<dbReference type="GO" id="GO:0009277">
    <property type="term" value="C:fungal-type cell wall"/>
    <property type="evidence" value="ECO:0007669"/>
    <property type="project" value="InterPro"/>
</dbReference>
<protein>
    <recommendedName>
        <fullName evidence="2">Hydrophobin</fullName>
    </recommendedName>
</protein>
<sequence>MRFTIATTVFALAIGAIAAPNGYPGGNGGNGGNGDVTVGQNGDSCGRDLEINCCNKVKQTGDTTKAAEGALSGLDLSGLAGELGLFDNCSKLGISALIGIQDLLNGGVCKQQLACCQGNSASADNALVGVALPCVAIGGLL</sequence>
<dbReference type="Pfam" id="PF01185">
    <property type="entry name" value="Hydrophobin"/>
    <property type="match status" value="1"/>
</dbReference>
<organism evidence="3 4">
    <name type="scientific">Xylaria arbuscula</name>
    <dbReference type="NCBI Taxonomy" id="114810"/>
    <lineage>
        <taxon>Eukaryota</taxon>
        <taxon>Fungi</taxon>
        <taxon>Dikarya</taxon>
        <taxon>Ascomycota</taxon>
        <taxon>Pezizomycotina</taxon>
        <taxon>Sordariomycetes</taxon>
        <taxon>Xylariomycetidae</taxon>
        <taxon>Xylariales</taxon>
        <taxon>Xylariaceae</taxon>
        <taxon>Xylaria</taxon>
    </lineage>
</organism>
<comment type="similarity">
    <text evidence="2">Belongs to the fungal hydrophobin family.</text>
</comment>
<keyword evidence="1 2" id="KW-1015">Disulfide bond</keyword>
<evidence type="ECO:0000256" key="1">
    <source>
        <dbReference type="ARBA" id="ARBA00023157"/>
    </source>
</evidence>
<feature type="signal peptide" evidence="2">
    <location>
        <begin position="1"/>
        <end position="18"/>
    </location>
</feature>